<reference evidence="2 3" key="1">
    <citation type="journal article" date="2019" name="Sci. Rep.">
        <title>Orb-weaving spider Araneus ventricosus genome elucidates the spidroin gene catalogue.</title>
        <authorList>
            <person name="Kono N."/>
            <person name="Nakamura H."/>
            <person name="Ohtoshi R."/>
            <person name="Moran D.A.P."/>
            <person name="Shinohara A."/>
            <person name="Yoshida Y."/>
            <person name="Fujiwara M."/>
            <person name="Mori M."/>
            <person name="Tomita M."/>
            <person name="Arakawa K."/>
        </authorList>
    </citation>
    <scope>NUCLEOTIDE SEQUENCE [LARGE SCALE GENOMIC DNA]</scope>
</reference>
<evidence type="ECO:0000313" key="2">
    <source>
        <dbReference type="EMBL" id="GBN86858.1"/>
    </source>
</evidence>
<dbReference type="EMBL" id="BGPR01019989">
    <property type="protein sequence ID" value="GBN83525.1"/>
    <property type="molecule type" value="Genomic_DNA"/>
</dbReference>
<keyword evidence="3" id="KW-1185">Reference proteome</keyword>
<evidence type="ECO:0000313" key="1">
    <source>
        <dbReference type="EMBL" id="GBN83525.1"/>
    </source>
</evidence>
<organism evidence="2 3">
    <name type="scientific">Araneus ventricosus</name>
    <name type="common">Orbweaver spider</name>
    <name type="synonym">Epeira ventricosa</name>
    <dbReference type="NCBI Taxonomy" id="182803"/>
    <lineage>
        <taxon>Eukaryota</taxon>
        <taxon>Metazoa</taxon>
        <taxon>Ecdysozoa</taxon>
        <taxon>Arthropoda</taxon>
        <taxon>Chelicerata</taxon>
        <taxon>Arachnida</taxon>
        <taxon>Araneae</taxon>
        <taxon>Araneomorphae</taxon>
        <taxon>Entelegynae</taxon>
        <taxon>Araneoidea</taxon>
        <taxon>Araneidae</taxon>
        <taxon>Araneus</taxon>
    </lineage>
</organism>
<dbReference type="AlphaFoldDB" id="A0A4Y2SF33"/>
<evidence type="ECO:0000313" key="3">
    <source>
        <dbReference type="Proteomes" id="UP000499080"/>
    </source>
</evidence>
<name>A0A4Y2SF33_ARAVE</name>
<gene>
    <name evidence="2" type="ORF">AVEN_100630_1</name>
    <name evidence="1" type="ORF">AVEN_236345_1</name>
</gene>
<sequence>MARLLVLSKLFFSIQNNDYSVLSFVHVNEAANKKKHIVWPAHSVISQLRLGKSLLLLSIGNQMAAFVLKQNAAVDFEEMSSTNQSGEDRLIATTLTEKSVRK</sequence>
<accession>A0A4Y2SF33</accession>
<proteinExistence type="predicted"/>
<protein>
    <submittedName>
        <fullName evidence="2">Uncharacterized protein</fullName>
    </submittedName>
</protein>
<comment type="caution">
    <text evidence="2">The sequence shown here is derived from an EMBL/GenBank/DDBJ whole genome shotgun (WGS) entry which is preliminary data.</text>
</comment>
<dbReference type="Proteomes" id="UP000499080">
    <property type="component" value="Unassembled WGS sequence"/>
</dbReference>
<dbReference type="EMBL" id="BGPR01021498">
    <property type="protein sequence ID" value="GBN86858.1"/>
    <property type="molecule type" value="Genomic_DNA"/>
</dbReference>